<gene>
    <name evidence="2" type="ORF">A2930_01695</name>
</gene>
<dbReference type="AlphaFoldDB" id="A0A1F5X204"/>
<name>A0A1F5X204_9BACT</name>
<reference evidence="2 3" key="1">
    <citation type="journal article" date="2016" name="Nat. Commun.">
        <title>Thousands of microbial genomes shed light on interconnected biogeochemical processes in an aquifer system.</title>
        <authorList>
            <person name="Anantharaman K."/>
            <person name="Brown C.T."/>
            <person name="Hug L.A."/>
            <person name="Sharon I."/>
            <person name="Castelle C.J."/>
            <person name="Probst A.J."/>
            <person name="Thomas B.C."/>
            <person name="Singh A."/>
            <person name="Wilkins M.J."/>
            <person name="Karaoz U."/>
            <person name="Brodie E.L."/>
            <person name="Williams K.H."/>
            <person name="Hubbard S.S."/>
            <person name="Banfield J.F."/>
        </authorList>
    </citation>
    <scope>NUCLEOTIDE SEQUENCE [LARGE SCALE GENOMIC DNA]</scope>
</reference>
<sequence length="79" mass="8559">MEAYIKYLKIGVIVLWTLAIGGAVYFIFGAKERCDTGISGKCYSQANLGSDKFIIQGSFGDVSPKIDAPNKLNVPKSLK</sequence>
<accession>A0A1F5X204</accession>
<dbReference type="STRING" id="1798351.A2930_01695"/>
<dbReference type="EMBL" id="MFID01000001">
    <property type="protein sequence ID" value="OGF81938.1"/>
    <property type="molecule type" value="Genomic_DNA"/>
</dbReference>
<evidence type="ECO:0000313" key="3">
    <source>
        <dbReference type="Proteomes" id="UP000178114"/>
    </source>
</evidence>
<evidence type="ECO:0000256" key="1">
    <source>
        <dbReference type="SAM" id="Phobius"/>
    </source>
</evidence>
<proteinExistence type="predicted"/>
<feature type="transmembrane region" description="Helical" evidence="1">
    <location>
        <begin position="7"/>
        <end position="28"/>
    </location>
</feature>
<keyword evidence="1" id="KW-0812">Transmembrane</keyword>
<organism evidence="2 3">
    <name type="scientific">Candidatus Giovannonibacteria bacterium RIFCSPLOWO2_01_FULL_45_34</name>
    <dbReference type="NCBI Taxonomy" id="1798351"/>
    <lineage>
        <taxon>Bacteria</taxon>
        <taxon>Candidatus Giovannoniibacteriota</taxon>
    </lineage>
</organism>
<evidence type="ECO:0000313" key="2">
    <source>
        <dbReference type="EMBL" id="OGF81938.1"/>
    </source>
</evidence>
<keyword evidence="1" id="KW-1133">Transmembrane helix</keyword>
<comment type="caution">
    <text evidence="2">The sequence shown here is derived from an EMBL/GenBank/DDBJ whole genome shotgun (WGS) entry which is preliminary data.</text>
</comment>
<dbReference type="Proteomes" id="UP000178114">
    <property type="component" value="Unassembled WGS sequence"/>
</dbReference>
<protein>
    <submittedName>
        <fullName evidence="2">Uncharacterized protein</fullName>
    </submittedName>
</protein>
<keyword evidence="1" id="KW-0472">Membrane</keyword>